<dbReference type="EMBL" id="HBUF01043566">
    <property type="protein sequence ID" value="CAG6618744.1"/>
    <property type="molecule type" value="Transcribed_RNA"/>
</dbReference>
<proteinExistence type="predicted"/>
<evidence type="ECO:0000256" key="1">
    <source>
        <dbReference type="SAM" id="Phobius"/>
    </source>
</evidence>
<feature type="transmembrane region" description="Helical" evidence="1">
    <location>
        <begin position="44"/>
        <end position="62"/>
    </location>
</feature>
<organism evidence="2">
    <name type="scientific">Cacopsylla melanoneura</name>
    <dbReference type="NCBI Taxonomy" id="428564"/>
    <lineage>
        <taxon>Eukaryota</taxon>
        <taxon>Metazoa</taxon>
        <taxon>Ecdysozoa</taxon>
        <taxon>Arthropoda</taxon>
        <taxon>Hexapoda</taxon>
        <taxon>Insecta</taxon>
        <taxon>Pterygota</taxon>
        <taxon>Neoptera</taxon>
        <taxon>Paraneoptera</taxon>
        <taxon>Hemiptera</taxon>
        <taxon>Sternorrhyncha</taxon>
        <taxon>Psylloidea</taxon>
        <taxon>Psyllidae</taxon>
        <taxon>Psyllinae</taxon>
        <taxon>Cacopsylla</taxon>
    </lineage>
</organism>
<name>A0A8D8PYE6_9HEMI</name>
<dbReference type="AlphaFoldDB" id="A0A8D8PYE6"/>
<sequence>MGDIFVCFLCVTFLYTFLFSKHNFFFLSKMNLDSLDSFDSEKKKIPFIFLFTLIFIFINRNYCQYCIFRLTHFGIYIIHSKSHLNCFPMFLSRRTDCSVVP</sequence>
<keyword evidence="1" id="KW-0812">Transmembrane</keyword>
<protein>
    <submittedName>
        <fullName evidence="2">Uncharacterized protein</fullName>
    </submittedName>
</protein>
<evidence type="ECO:0000313" key="2">
    <source>
        <dbReference type="EMBL" id="CAG6618744.1"/>
    </source>
</evidence>
<reference evidence="2" key="1">
    <citation type="submission" date="2021-05" db="EMBL/GenBank/DDBJ databases">
        <authorList>
            <person name="Alioto T."/>
            <person name="Alioto T."/>
            <person name="Gomez Garrido J."/>
        </authorList>
    </citation>
    <scope>NUCLEOTIDE SEQUENCE</scope>
</reference>
<keyword evidence="1" id="KW-1133">Transmembrane helix</keyword>
<accession>A0A8D8PYE6</accession>
<keyword evidence="1" id="KW-0472">Membrane</keyword>
<dbReference type="EMBL" id="HBUF01043567">
    <property type="protein sequence ID" value="CAG6618746.1"/>
    <property type="molecule type" value="Transcribed_RNA"/>
</dbReference>